<dbReference type="InterPro" id="IPR013785">
    <property type="entry name" value="Aldolase_TIM"/>
</dbReference>
<keyword evidence="8" id="KW-1185">Reference proteome</keyword>
<evidence type="ECO:0000259" key="6">
    <source>
        <dbReference type="Pfam" id="PF00724"/>
    </source>
</evidence>
<dbReference type="GO" id="GO:0010181">
    <property type="term" value="F:FMN binding"/>
    <property type="evidence" value="ECO:0007669"/>
    <property type="project" value="InterPro"/>
</dbReference>
<dbReference type="Pfam" id="PF00724">
    <property type="entry name" value="Oxidored_FMN"/>
    <property type="match status" value="1"/>
</dbReference>
<evidence type="ECO:0000256" key="3">
    <source>
        <dbReference type="ARBA" id="ARBA00022643"/>
    </source>
</evidence>
<evidence type="ECO:0000313" key="7">
    <source>
        <dbReference type="EMBL" id="KAK2735463.1"/>
    </source>
</evidence>
<dbReference type="EMBL" id="VYYT01000444">
    <property type="protein sequence ID" value="KAK2735463.1"/>
    <property type="molecule type" value="Genomic_DNA"/>
</dbReference>
<name>A0AAE0D100_COLKA</name>
<dbReference type="InterPro" id="IPR001155">
    <property type="entry name" value="OxRdtase_FMN_N"/>
</dbReference>
<keyword evidence="3" id="KW-0288">FMN</keyword>
<keyword evidence="4" id="KW-0521">NADP</keyword>
<evidence type="ECO:0000256" key="2">
    <source>
        <dbReference type="ARBA" id="ARBA00022630"/>
    </source>
</evidence>
<proteinExistence type="predicted"/>
<evidence type="ECO:0000256" key="4">
    <source>
        <dbReference type="ARBA" id="ARBA00022857"/>
    </source>
</evidence>
<evidence type="ECO:0000256" key="5">
    <source>
        <dbReference type="ARBA" id="ARBA00023002"/>
    </source>
</evidence>
<reference evidence="7" key="1">
    <citation type="submission" date="2023-02" db="EMBL/GenBank/DDBJ databases">
        <title>Colletotrichum kahawae CIFC_Que2 genome sequencing and assembly.</title>
        <authorList>
            <person name="Baroncelli R."/>
        </authorList>
    </citation>
    <scope>NUCLEOTIDE SEQUENCE</scope>
    <source>
        <strain evidence="7">CIFC_Que2</strain>
    </source>
</reference>
<gene>
    <name evidence="7" type="ORF">CKAH01_01844</name>
</gene>
<dbReference type="SUPFAM" id="SSF51395">
    <property type="entry name" value="FMN-linked oxidoreductases"/>
    <property type="match status" value="1"/>
</dbReference>
<keyword evidence="2" id="KW-0285">Flavoprotein</keyword>
<dbReference type="Gene3D" id="3.20.20.70">
    <property type="entry name" value="Aldolase class I"/>
    <property type="match status" value="1"/>
</dbReference>
<comment type="caution">
    <text evidence="7">The sequence shown here is derived from an EMBL/GenBank/DDBJ whole genome shotgun (WGS) entry which is preliminary data.</text>
</comment>
<dbReference type="GO" id="GO:0050661">
    <property type="term" value="F:NADP binding"/>
    <property type="evidence" value="ECO:0007669"/>
    <property type="project" value="InterPro"/>
</dbReference>
<feature type="domain" description="NADH:flavin oxidoreductase/NADH oxidase N-terminal" evidence="6">
    <location>
        <begin position="49"/>
        <end position="391"/>
    </location>
</feature>
<dbReference type="PANTHER" id="PTHR43303">
    <property type="entry name" value="NADPH DEHYDROGENASE C23G7.10C-RELATED"/>
    <property type="match status" value="1"/>
</dbReference>
<dbReference type="CDD" id="cd02932">
    <property type="entry name" value="OYE_YqiM_FMN"/>
    <property type="match status" value="1"/>
</dbReference>
<protein>
    <submittedName>
        <fullName evidence="7">Nadh-dependent flavin oxidoreductase</fullName>
    </submittedName>
</protein>
<accession>A0AAE0D100</accession>
<evidence type="ECO:0000313" key="8">
    <source>
        <dbReference type="Proteomes" id="UP001281614"/>
    </source>
</evidence>
<dbReference type="Proteomes" id="UP001281614">
    <property type="component" value="Unassembled WGS sequence"/>
</dbReference>
<comment type="cofactor">
    <cofactor evidence="1">
        <name>FMN</name>
        <dbReference type="ChEBI" id="CHEBI:58210"/>
    </cofactor>
</comment>
<sequence length="427" mass="46559">MPQINGAAEALHFPAIDNPAAENVSYYTPLQDPVSGTAISTTTGAPIPKLFTPLTVRGVTFQNRLFLAPLCQYSAKDGYATDWHLTHLGGIIQRGPGLALMESTAVQREGRITPQDIGLWEDGQIEPLKRIIEFAHSQGQKIGIQLSHAGRKSSTVAPFLHMNATASAEVGGWPNEVYAPSALRFNDAYPQPRAMTLEQIQEFKKAFVDAAKRAVRAGFDVVEIHAAHGYLIHQFLSPISNQRTDEYGGSWVNRVRLVLEITDLVRAAIPEDMPLFVRISATDWFDNMKEEFPESWTVADSCKLAPILAEKGVDFLDVSSGGIHPLQSTSIKSGPGYQAPFAKEIKRAVGDKMVVSAVGGISTGAMAEGFLQSGLDVIMCGRWFQKNPGLVYLYADELGVNVKMANQIGWGFGGRGKGSKKINYIER</sequence>
<dbReference type="AlphaFoldDB" id="A0AAE0D100"/>
<dbReference type="GO" id="GO:0003959">
    <property type="term" value="F:NADPH dehydrogenase activity"/>
    <property type="evidence" value="ECO:0007669"/>
    <property type="project" value="InterPro"/>
</dbReference>
<dbReference type="PANTHER" id="PTHR43303:SF4">
    <property type="entry name" value="NADPH DEHYDROGENASE C23G7.10C-RELATED"/>
    <property type="match status" value="1"/>
</dbReference>
<organism evidence="7 8">
    <name type="scientific">Colletotrichum kahawae</name>
    <name type="common">Coffee berry disease fungus</name>
    <dbReference type="NCBI Taxonomy" id="34407"/>
    <lineage>
        <taxon>Eukaryota</taxon>
        <taxon>Fungi</taxon>
        <taxon>Dikarya</taxon>
        <taxon>Ascomycota</taxon>
        <taxon>Pezizomycotina</taxon>
        <taxon>Sordariomycetes</taxon>
        <taxon>Hypocreomycetidae</taxon>
        <taxon>Glomerellales</taxon>
        <taxon>Glomerellaceae</taxon>
        <taxon>Colletotrichum</taxon>
        <taxon>Colletotrichum gloeosporioides species complex</taxon>
    </lineage>
</organism>
<keyword evidence="5" id="KW-0560">Oxidoreductase</keyword>
<dbReference type="InterPro" id="IPR044152">
    <property type="entry name" value="YqjM-like"/>
</dbReference>
<evidence type="ECO:0000256" key="1">
    <source>
        <dbReference type="ARBA" id="ARBA00001917"/>
    </source>
</evidence>